<keyword evidence="4" id="KW-0677">Repeat</keyword>
<dbReference type="InterPro" id="IPR003604">
    <property type="entry name" value="Matrin/U1-like-C_Znf_C2H2"/>
</dbReference>
<dbReference type="PANTHER" id="PTHR24408">
    <property type="entry name" value="ZINC FINGER PROTEIN"/>
    <property type="match status" value="1"/>
</dbReference>
<evidence type="ECO:0000256" key="3">
    <source>
        <dbReference type="ARBA" id="ARBA00022723"/>
    </source>
</evidence>
<feature type="domain" description="C2H2-type" evidence="13">
    <location>
        <begin position="723"/>
        <end position="750"/>
    </location>
</feature>
<keyword evidence="6" id="KW-0862">Zinc</keyword>
<evidence type="ECO:0000256" key="6">
    <source>
        <dbReference type="ARBA" id="ARBA00022833"/>
    </source>
</evidence>
<dbReference type="PANTHER" id="PTHR24408:SF58">
    <property type="entry name" value="TRANSCRIPTION FACTOR (TFIIIA), PUTATIVE (AFU_ORTHOLOGUE AFUA_1G05150)-RELATED"/>
    <property type="match status" value="1"/>
</dbReference>
<feature type="domain" description="C2H2-type" evidence="13">
    <location>
        <begin position="1402"/>
        <end position="1429"/>
    </location>
</feature>
<evidence type="ECO:0000256" key="12">
    <source>
        <dbReference type="SAM" id="MobiDB-lite"/>
    </source>
</evidence>
<feature type="region of interest" description="Disordered" evidence="12">
    <location>
        <begin position="836"/>
        <end position="865"/>
    </location>
</feature>
<feature type="domain" description="C2H2-type" evidence="13">
    <location>
        <begin position="961"/>
        <end position="988"/>
    </location>
</feature>
<keyword evidence="10" id="KW-0539">Nucleus</keyword>
<dbReference type="SUPFAM" id="SSF57667">
    <property type="entry name" value="beta-beta-alpha zinc fingers"/>
    <property type="match status" value="20"/>
</dbReference>
<dbReference type="OrthoDB" id="6236043at2759"/>
<feature type="domain" description="C2H2-type" evidence="13">
    <location>
        <begin position="601"/>
        <end position="628"/>
    </location>
</feature>
<feature type="domain" description="C2H2-type" evidence="13">
    <location>
        <begin position="1521"/>
        <end position="1548"/>
    </location>
</feature>
<evidence type="ECO:0000256" key="7">
    <source>
        <dbReference type="ARBA" id="ARBA00023015"/>
    </source>
</evidence>
<dbReference type="Gene3D" id="3.30.160.60">
    <property type="entry name" value="Classic Zinc Finger"/>
    <property type="match status" value="21"/>
</dbReference>
<dbReference type="GeneID" id="119730601"/>
<sequence>MNSCGITMENAWRYRTPSVKLEPQTVQMAPPYYDNGTNSGHVDFSSSHNINRAMGAANNVIYQQSSWIPMQTVADFQMSVARISHIMRDGPRLPGYSLQSNIHYANYNAVPATQPSYQQSRWSAQPLQGHYPMVATNSLHVATEDSVFSAVPQSYYAPCSSMPTPQLSQAQSSNWAPQTVVTEFPFDAVSRPQIKVENSGFSEFSHQPDEINHAPYSEAAETLSSYEQSSNWAPQSVETNFPVATASTPHIKVENSGLSEFSHGTNDSHTPYTEVPEASLSNEQSSNWAPQSEETNFPVGTASTTHIKVENSGLSEFSHGPNESHTPYNEVREASSSNEQTSWMPPQAGFPTDTGSSADIKTEDPGHSECSYQSGERTVESRPTVPTIQSSNEKDDFEVQESTVKFNQDVKETIPDHCRDGTSAAPSSLAMEEREQEASTEQDGINKDHSQNPDYPEGLVSNDFTLTGADCTWLPDDNYSSRSQDENLPDYFVASQASNEEIQNNGRQLQNWFCPTCYETFSSSDSLSTHQERVHSSGVRWYKCQNCSETFTTPQNLKTHVVNEHTNAGERPFACAMCSKTFKRTGNLKDHVNIHSKEKKLSCKVCKQAFLSRAARSRHTKSHNQEKQDTAVDFKFECEHCQFRFPTKSKLTEHMRSHRPRRHLPCKVCGMEFETKEDLKSHSSSVHSSDASLSCSTCNRNFSCKQSLKIHIQSIHDNKDRPFKCTLCDKAFNRKDIMEEHVNLHTKEKVYSCIICQHSCYSRGAHRMHMQYHTLDDESTVNDKNVTCKHCSKIFPDKAALKKHMRSHSKKRELSCAVCFLTFRTEASLQLHHAVHVDSKPKQTSEKSSQEHSEPEKLSSVPSSDASLSCSTCDRNFSCKQSLKIHIQSIHDNKDRPFKCTVCDKAFNRKDIMEEHVNLHTKEKVYSCIICQHFCYSRGAHRMHMKSHNLDDNSAVNDKNVGCKHCPKQFSNQSALKEHMRSHANDGELSCKDHSSTFKTVESLQVHNAIHANSKPEQSSEKSSPEHSEPERLLSVLSSDASLSCSTCNRNFSCKQSLKKHVKSIHDNKDRPFKCTLCDKSFKRRDVLKEHVNIHTKEKVYSCVICQHFCYSRGAHRMHMLSHTLDDESAVNDENVTCENCLKQFSDKSALKEHICSQSEKRELSCEVCFLTFETLASLQLHHAVPADSKPGDSSEKSSPEHSQSEKLSFGTCSKVYFSRQAFKRHTRLSHDVTTQRLPCTMCDKTFKCRASLKEHTNTHTENKGYPCDMCESASSTRFGLHRHKETHSIEELEAAAEKEILQRYKQSHIEGKPINIFTCLICKEKFQSSQCIEEHLQRHVLETLFDCSICPATFKSRYSLSKHKIAHFNGKPFECSNCGKAFRKKSHMKEHQLIHTRVRKFNCTQCPATFQDFADLRKHRETHPKPQEVKKHECKICHQKFLRPNILRIHAYKHTKAKPFSCSICSKKFIGKYSCQQHELTHRMERNHKCPICGVAFHYPGRLKIHMKNSHSDSHDLKLFACDLCDKRYGHSGTLTAHRKTHFDQELYSCSLCDRSNLSKRGLRNHQRSHAANQRIYPCDKCDKKFKTRHNLANHLASAIHSNVRPFLCQVCGKTFTHLGRLRRHALAHSQNKSFICEVCGKTCSRRDNLRTHMKVHNPSRQKKVEGI</sequence>
<evidence type="ECO:0000256" key="10">
    <source>
        <dbReference type="ARBA" id="ARBA00023242"/>
    </source>
</evidence>
<feature type="domain" description="C2H2-type" evidence="13">
    <location>
        <begin position="573"/>
        <end position="600"/>
    </location>
</feature>
<dbReference type="Pfam" id="PF00096">
    <property type="entry name" value="zf-C2H2"/>
    <property type="match status" value="10"/>
</dbReference>
<feature type="domain" description="C2H2-type" evidence="13">
    <location>
        <begin position="898"/>
        <end position="925"/>
    </location>
</feature>
<evidence type="ECO:0000313" key="15">
    <source>
        <dbReference type="Proteomes" id="UP000887568"/>
    </source>
</evidence>
<dbReference type="FunFam" id="3.30.160.60:FF:000151">
    <property type="entry name" value="Zinc finger and SCAN domain-containing 21"/>
    <property type="match status" value="1"/>
</dbReference>
<feature type="domain" description="C2H2-type" evidence="13">
    <location>
        <begin position="693"/>
        <end position="721"/>
    </location>
</feature>
<feature type="compositionally biased region" description="Basic and acidic residues" evidence="12">
    <location>
        <begin position="1190"/>
        <end position="1205"/>
    </location>
</feature>
<feature type="domain" description="C2H2-type" evidence="13">
    <location>
        <begin position="1266"/>
        <end position="1293"/>
    </location>
</feature>
<feature type="domain" description="C2H2-type" evidence="13">
    <location>
        <begin position="1073"/>
        <end position="1100"/>
    </location>
</feature>
<keyword evidence="8" id="KW-0238">DNA-binding</keyword>
<feature type="region of interest" description="Disordered" evidence="12">
    <location>
        <begin position="414"/>
        <end position="461"/>
    </location>
</feature>
<feature type="domain" description="C2H2-type" evidence="13">
    <location>
        <begin position="636"/>
        <end position="663"/>
    </location>
</feature>
<evidence type="ECO:0000256" key="1">
    <source>
        <dbReference type="ARBA" id="ARBA00004123"/>
    </source>
</evidence>
<evidence type="ECO:0000259" key="13">
    <source>
        <dbReference type="PROSITE" id="PS50157"/>
    </source>
</evidence>
<feature type="domain" description="C2H2-type" evidence="13">
    <location>
        <begin position="1636"/>
        <end position="1663"/>
    </location>
</feature>
<dbReference type="FunFam" id="3.30.160.60:FF:001156">
    <property type="entry name" value="Zinc finger protein 407"/>
    <property type="match status" value="1"/>
</dbReference>
<feature type="domain" description="C2H2-type" evidence="13">
    <location>
        <begin position="1549"/>
        <end position="1576"/>
    </location>
</feature>
<evidence type="ECO:0000313" key="14">
    <source>
        <dbReference type="EnsemblMetazoa" id="XP_038059516.1"/>
    </source>
</evidence>
<name>A0A914A7W0_PATMI</name>
<feature type="domain" description="C2H2-type" evidence="13">
    <location>
        <begin position="1433"/>
        <end position="1460"/>
    </location>
</feature>
<dbReference type="SMART" id="SM00451">
    <property type="entry name" value="ZnF_U1"/>
    <property type="match status" value="8"/>
</dbReference>
<dbReference type="EnsemblMetazoa" id="XM_038203588.1">
    <property type="protein sequence ID" value="XP_038059516.1"/>
    <property type="gene ID" value="LOC119730601"/>
</dbReference>
<dbReference type="GO" id="GO:0043565">
    <property type="term" value="F:sequence-specific DNA binding"/>
    <property type="evidence" value="ECO:0007669"/>
    <property type="project" value="TreeGrafter"/>
</dbReference>
<keyword evidence="3" id="KW-0479">Metal-binding</keyword>
<feature type="region of interest" description="Disordered" evidence="12">
    <location>
        <begin position="313"/>
        <end position="400"/>
    </location>
</feature>
<comment type="subcellular location">
    <subcellularLocation>
        <location evidence="1">Nucleus</location>
    </subcellularLocation>
</comment>
<feature type="domain" description="C2H2-type" evidence="13">
    <location>
        <begin position="664"/>
        <end position="692"/>
    </location>
</feature>
<dbReference type="Pfam" id="PF12874">
    <property type="entry name" value="zf-met"/>
    <property type="match status" value="1"/>
</dbReference>
<dbReference type="Proteomes" id="UP000887568">
    <property type="component" value="Unplaced"/>
</dbReference>
<dbReference type="FunFam" id="3.30.160.60:FF:000446">
    <property type="entry name" value="Zinc finger protein"/>
    <property type="match status" value="3"/>
</dbReference>
<organism evidence="14 15">
    <name type="scientific">Patiria miniata</name>
    <name type="common">Bat star</name>
    <name type="synonym">Asterina miniata</name>
    <dbReference type="NCBI Taxonomy" id="46514"/>
    <lineage>
        <taxon>Eukaryota</taxon>
        <taxon>Metazoa</taxon>
        <taxon>Echinodermata</taxon>
        <taxon>Eleutherozoa</taxon>
        <taxon>Asterozoa</taxon>
        <taxon>Asteroidea</taxon>
        <taxon>Valvatacea</taxon>
        <taxon>Valvatida</taxon>
        <taxon>Asterinidae</taxon>
        <taxon>Patiria</taxon>
    </lineage>
</organism>
<evidence type="ECO:0000256" key="9">
    <source>
        <dbReference type="ARBA" id="ARBA00023163"/>
    </source>
</evidence>
<feature type="compositionally biased region" description="Basic and acidic residues" evidence="12">
    <location>
        <begin position="1018"/>
        <end position="1032"/>
    </location>
</feature>
<dbReference type="InterPro" id="IPR013087">
    <property type="entry name" value="Znf_C2H2_type"/>
</dbReference>
<feature type="domain" description="C2H2-type" evidence="13">
    <location>
        <begin position="868"/>
        <end position="896"/>
    </location>
</feature>
<evidence type="ECO:0000256" key="4">
    <source>
        <dbReference type="ARBA" id="ARBA00022737"/>
    </source>
</evidence>
<dbReference type="GO" id="GO:0005634">
    <property type="term" value="C:nucleus"/>
    <property type="evidence" value="ECO:0007669"/>
    <property type="project" value="UniProtKB-SubCell"/>
</dbReference>
<keyword evidence="5 11" id="KW-0863">Zinc-finger</keyword>
<feature type="domain" description="C2H2-type" evidence="13">
    <location>
        <begin position="1489"/>
        <end position="1517"/>
    </location>
</feature>
<feature type="domain" description="C2H2-type" evidence="13">
    <location>
        <begin position="786"/>
        <end position="813"/>
    </location>
</feature>
<dbReference type="Pfam" id="PF13912">
    <property type="entry name" value="zf-C2H2_6"/>
    <property type="match status" value="2"/>
</dbReference>
<feature type="region of interest" description="Disordered" evidence="12">
    <location>
        <begin position="257"/>
        <end position="299"/>
    </location>
</feature>
<feature type="compositionally biased region" description="Polar residues" evidence="12">
    <location>
        <begin position="334"/>
        <end position="344"/>
    </location>
</feature>
<feature type="compositionally biased region" description="Polar residues" evidence="12">
    <location>
        <begin position="279"/>
        <end position="295"/>
    </location>
</feature>
<dbReference type="PROSITE" id="PS00028">
    <property type="entry name" value="ZINC_FINGER_C2H2_1"/>
    <property type="match status" value="28"/>
</dbReference>
<feature type="domain" description="C2H2-type" evidence="13">
    <location>
        <begin position="1346"/>
        <end position="1373"/>
    </location>
</feature>
<keyword evidence="7" id="KW-0805">Transcription regulation</keyword>
<feature type="domain" description="C2H2-type" evidence="13">
    <location>
        <begin position="1461"/>
        <end position="1488"/>
    </location>
</feature>
<comment type="similarity">
    <text evidence="2">Belongs to the krueppel C2H2-type zinc-finger protein family.</text>
</comment>
<feature type="domain" description="C2H2-type" evidence="13">
    <location>
        <begin position="814"/>
        <end position="841"/>
    </location>
</feature>
<feature type="domain" description="C2H2-type" evidence="13">
    <location>
        <begin position="1608"/>
        <end position="1635"/>
    </location>
</feature>
<feature type="domain" description="C2H2-type" evidence="13">
    <location>
        <begin position="1318"/>
        <end position="1345"/>
    </location>
</feature>
<dbReference type="SMART" id="SM00355">
    <property type="entry name" value="ZnF_C2H2"/>
    <property type="match status" value="36"/>
</dbReference>
<dbReference type="PROSITE" id="PS50157">
    <property type="entry name" value="ZINC_FINGER_C2H2_2"/>
    <property type="match status" value="31"/>
</dbReference>
<feature type="domain" description="C2H2-type" evidence="13">
    <location>
        <begin position="512"/>
        <end position="540"/>
    </location>
</feature>
<accession>A0A914A7W0</accession>
<evidence type="ECO:0000256" key="8">
    <source>
        <dbReference type="ARBA" id="ARBA00023125"/>
    </source>
</evidence>
<feature type="compositionally biased region" description="Basic and acidic residues" evidence="12">
    <location>
        <begin position="836"/>
        <end position="857"/>
    </location>
</feature>
<feature type="domain" description="C2H2-type" evidence="13">
    <location>
        <begin position="542"/>
        <end position="572"/>
    </location>
</feature>
<proteinExistence type="inferred from homology"/>
<feature type="domain" description="C2H2-type" evidence="13">
    <location>
        <begin position="1136"/>
        <end position="1163"/>
    </location>
</feature>
<feature type="domain" description="C2H2-type" evidence="13">
    <location>
        <begin position="1238"/>
        <end position="1265"/>
    </location>
</feature>
<dbReference type="RefSeq" id="XP_038059516.1">
    <property type="nucleotide sequence ID" value="XM_038203588.1"/>
</dbReference>
<dbReference type="OMA" id="ISHEINF"/>
<feature type="region of interest" description="Disordered" evidence="12">
    <location>
        <begin position="1185"/>
        <end position="1207"/>
    </location>
</feature>
<feature type="domain" description="C2H2-type" evidence="13">
    <location>
        <begin position="1043"/>
        <end position="1071"/>
    </location>
</feature>
<evidence type="ECO:0000256" key="11">
    <source>
        <dbReference type="PROSITE-ProRule" id="PRU00042"/>
    </source>
</evidence>
<reference evidence="14" key="1">
    <citation type="submission" date="2022-11" db="UniProtKB">
        <authorList>
            <consortium name="EnsemblMetazoa"/>
        </authorList>
    </citation>
    <scope>IDENTIFICATION</scope>
</reference>
<dbReference type="InterPro" id="IPR036236">
    <property type="entry name" value="Znf_C2H2_sf"/>
</dbReference>
<feature type="domain" description="C2H2-type" evidence="13">
    <location>
        <begin position="1374"/>
        <end position="1401"/>
    </location>
</feature>
<evidence type="ECO:0000256" key="2">
    <source>
        <dbReference type="ARBA" id="ARBA00006991"/>
    </source>
</evidence>
<feature type="compositionally biased region" description="Polar residues" evidence="12">
    <location>
        <begin position="257"/>
        <end position="271"/>
    </location>
</feature>
<feature type="domain" description="C2H2-type" evidence="13">
    <location>
        <begin position="1578"/>
        <end position="1607"/>
    </location>
</feature>
<feature type="region of interest" description="Disordered" evidence="12">
    <location>
        <begin position="1011"/>
        <end position="1033"/>
    </location>
</feature>
<evidence type="ECO:0000256" key="5">
    <source>
        <dbReference type="ARBA" id="ARBA00022771"/>
    </source>
</evidence>
<feature type="domain" description="C2H2-type" evidence="13">
    <location>
        <begin position="989"/>
        <end position="1016"/>
    </location>
</feature>
<keyword evidence="15" id="KW-1185">Reference proteome</keyword>
<dbReference type="GO" id="GO:0008270">
    <property type="term" value="F:zinc ion binding"/>
    <property type="evidence" value="ECO:0007669"/>
    <property type="project" value="UniProtKB-KW"/>
</dbReference>
<keyword evidence="9" id="KW-0804">Transcription</keyword>
<dbReference type="FunFam" id="3.30.160.60:FF:000065">
    <property type="entry name" value="B-cell CLL/lymphoma 6, member B"/>
    <property type="match status" value="1"/>
</dbReference>
<protein>
    <recommendedName>
        <fullName evidence="13">C2H2-type domain-containing protein</fullName>
    </recommendedName>
</protein>
<dbReference type="GO" id="GO:0000981">
    <property type="term" value="F:DNA-binding transcription factor activity, RNA polymerase II-specific"/>
    <property type="evidence" value="ECO:0007669"/>
    <property type="project" value="TreeGrafter"/>
</dbReference>